<dbReference type="AlphaFoldDB" id="A0AA86AKH1"/>
<evidence type="ECO:0000313" key="1">
    <source>
        <dbReference type="EMBL" id="AHJ12336.1"/>
    </source>
</evidence>
<dbReference type="EMBL" id="CP007201">
    <property type="protein sequence ID" value="AHJ13246.1"/>
    <property type="molecule type" value="Genomic_DNA"/>
</dbReference>
<organism evidence="1 3">
    <name type="scientific">Sulfurospirillum multivorans (strain DM 12446 / JCM 15788 / NBRC 109480)</name>
    <dbReference type="NCBI Taxonomy" id="1150621"/>
    <lineage>
        <taxon>Bacteria</taxon>
        <taxon>Pseudomonadati</taxon>
        <taxon>Campylobacterota</taxon>
        <taxon>Epsilonproteobacteria</taxon>
        <taxon>Campylobacterales</taxon>
        <taxon>Sulfurospirillaceae</taxon>
        <taxon>Sulfurospirillum</taxon>
    </lineage>
</organism>
<accession>A0AA86AKH1</accession>
<proteinExistence type="predicted"/>
<sequence length="187" mass="20444">MSYLIRVQYFSKDTVSPIDNQTHFAGSLGCFVQDGSNMESPIFVFSADFMNEDGSLKYTFINTFTISDVNYTLSVVFDDAYGFQCVFDYPHYFLVDNSALVFLAGLLGSSGGTTDTSLLTSLNGNFGSYPDGAQVVVQGLTTRTYTVQSSSLGWDSPSTGSLIITYRLKDADDNFLEAPHVLLTLKA</sequence>
<dbReference type="RefSeq" id="WP_025344227.1">
    <property type="nucleotide sequence ID" value="NZ_CP007201.1"/>
</dbReference>
<reference evidence="1 3" key="1">
    <citation type="journal article" date="2014" name="Environ. Microbiol.">
        <title>Insights into organohalide respiration and the versatile catabolism of Sulfurospirillum multivorans gained from comparative genomics and physiological studies.</title>
        <authorList>
            <person name="Goris T."/>
            <person name="Schubert T."/>
            <person name="Gadkari J."/>
            <person name="Wubet T."/>
            <person name="Tarkka M."/>
            <person name="Buscot F."/>
            <person name="Adrian L."/>
            <person name="Diekert G."/>
        </authorList>
    </citation>
    <scope>NUCLEOTIDE SEQUENCE [LARGE SCALE GENOMIC DNA]</scope>
    <source>
        <strain evidence="3">DM 12446 / JCM 15788 / NBRC 109480</strain>
        <strain evidence="1">DSM 12446</strain>
    </source>
</reference>
<name>A0AA86AKH1_SULMK</name>
<protein>
    <submittedName>
        <fullName evidence="1">Uncharacterized protein</fullName>
    </submittedName>
</protein>
<gene>
    <name evidence="1" type="ORF">SMUL_1070</name>
    <name evidence="2" type="ORF">SMUL_1991</name>
</gene>
<dbReference type="KEGG" id="smul:SMUL_1991"/>
<dbReference type="KEGG" id="smul:SMUL_1070"/>
<dbReference type="PROSITE" id="PS51257">
    <property type="entry name" value="PROKAR_LIPOPROTEIN"/>
    <property type="match status" value="1"/>
</dbReference>
<evidence type="ECO:0000313" key="2">
    <source>
        <dbReference type="EMBL" id="AHJ13246.1"/>
    </source>
</evidence>
<dbReference type="Proteomes" id="UP000019322">
    <property type="component" value="Chromosome"/>
</dbReference>
<evidence type="ECO:0000313" key="3">
    <source>
        <dbReference type="Proteomes" id="UP000019322"/>
    </source>
</evidence>
<dbReference type="EMBL" id="CP007201">
    <property type="protein sequence ID" value="AHJ12336.1"/>
    <property type="molecule type" value="Genomic_DNA"/>
</dbReference>